<dbReference type="GO" id="GO:0016226">
    <property type="term" value="P:iron-sulfur cluster assembly"/>
    <property type="evidence" value="ECO:0007669"/>
    <property type="project" value="UniProtKB-UniRule"/>
</dbReference>
<dbReference type="SUPFAM" id="SSF48371">
    <property type="entry name" value="ARM repeat"/>
    <property type="match status" value="1"/>
</dbReference>
<dbReference type="InterPro" id="IPR011989">
    <property type="entry name" value="ARM-like"/>
</dbReference>
<comment type="subcellular location">
    <subcellularLocation>
        <location evidence="2">Cytoplasm</location>
        <location evidence="2">Cytoskeleton</location>
        <location evidence="2">Spindle</location>
    </subcellularLocation>
    <subcellularLocation>
        <location evidence="2">Nucleus</location>
    </subcellularLocation>
</comment>
<dbReference type="GO" id="GO:0097361">
    <property type="term" value="C:cytosolic [4Fe-4S] assembly targeting complex"/>
    <property type="evidence" value="ECO:0007669"/>
    <property type="project" value="UniProtKB-UniRule"/>
</dbReference>
<dbReference type="GO" id="GO:0005634">
    <property type="term" value="C:nucleus"/>
    <property type="evidence" value="ECO:0007669"/>
    <property type="project" value="UniProtKB-SubCell"/>
</dbReference>
<evidence type="ECO:0000256" key="2">
    <source>
        <dbReference type="RuleBase" id="RU367072"/>
    </source>
</evidence>
<evidence type="ECO:0000256" key="1">
    <source>
        <dbReference type="ARBA" id="ARBA00009340"/>
    </source>
</evidence>
<organism evidence="4">
    <name type="scientific">Amblyomma cajennense</name>
    <name type="common">Cayenne tick</name>
    <name type="synonym">Acarus cajennensis</name>
    <dbReference type="NCBI Taxonomy" id="34607"/>
    <lineage>
        <taxon>Eukaryota</taxon>
        <taxon>Metazoa</taxon>
        <taxon>Ecdysozoa</taxon>
        <taxon>Arthropoda</taxon>
        <taxon>Chelicerata</taxon>
        <taxon>Arachnida</taxon>
        <taxon>Acari</taxon>
        <taxon>Parasitiformes</taxon>
        <taxon>Ixodida</taxon>
        <taxon>Ixodoidea</taxon>
        <taxon>Ixodidae</taxon>
        <taxon>Amblyomminae</taxon>
        <taxon>Amblyomma</taxon>
    </lineage>
</organism>
<evidence type="ECO:0000259" key="3">
    <source>
        <dbReference type="Pfam" id="PF12460"/>
    </source>
</evidence>
<reference evidence="4" key="1">
    <citation type="submission" date="2014-03" db="EMBL/GenBank/DDBJ databases">
        <title>The sialotranscriptome of Amblyomma triste, Amblyomma parvum and Amblyomma cajennense ticks, uncovered by 454-based RNA-seq.</title>
        <authorList>
            <person name="Garcia G.R."/>
            <person name="Gardinassi L.G."/>
            <person name="Ribeiro J.M."/>
            <person name="Anatriello E."/>
            <person name="Ferreira B.R."/>
            <person name="Moreira H.N."/>
            <person name="Mafra C."/>
            <person name="Olegario M.M."/>
            <person name="Szabo P.J."/>
            <person name="Miranda-Santos I.K."/>
            <person name="Maruyama S.R."/>
        </authorList>
    </citation>
    <scope>NUCLEOTIDE SEQUENCE</scope>
    <source>
        <strain evidence="4">Uberlandia</strain>
        <tissue evidence="4">Salivary glands</tissue>
    </source>
</reference>
<name>A0A023FIQ5_AMBCJ</name>
<dbReference type="InterPro" id="IPR016024">
    <property type="entry name" value="ARM-type_fold"/>
</dbReference>
<dbReference type="InterPro" id="IPR024687">
    <property type="entry name" value="MMS19_C"/>
</dbReference>
<comment type="function">
    <text evidence="2">Key component of the cytosolic iron-sulfur protein assembly (CIA) complex, a multiprotein complex that mediates the incorporation of iron-sulfur cluster into apoproteins specifically involved in DNA metabolism and genomic integrity. In the CIA complex, MMS19 acts as an adapter between early-acting CIA components and a subset of cellular target iron-sulfur proteins.</text>
</comment>
<keyword evidence="2" id="KW-0206">Cytoskeleton</keyword>
<dbReference type="InterPro" id="IPR039920">
    <property type="entry name" value="MMS19"/>
</dbReference>
<evidence type="ECO:0000313" key="4">
    <source>
        <dbReference type="EMBL" id="JAC20503.1"/>
    </source>
</evidence>
<dbReference type="EMBL" id="GBBK01003979">
    <property type="protein sequence ID" value="JAC20503.1"/>
    <property type="molecule type" value="mRNA"/>
</dbReference>
<comment type="similarity">
    <text evidence="1 2">Belongs to the MET18/MMS19 family.</text>
</comment>
<dbReference type="Gene3D" id="1.25.10.10">
    <property type="entry name" value="Leucine-rich Repeat Variant"/>
    <property type="match status" value="1"/>
</dbReference>
<keyword evidence="2" id="KW-0234">DNA repair</keyword>
<dbReference type="GO" id="GO:0051604">
    <property type="term" value="P:protein maturation"/>
    <property type="evidence" value="ECO:0007669"/>
    <property type="project" value="UniProtKB-UniRule"/>
</dbReference>
<keyword evidence="2" id="KW-0963">Cytoplasm</keyword>
<accession>A0A023FIQ5</accession>
<dbReference type="Pfam" id="PF12460">
    <property type="entry name" value="MMS19_C"/>
    <property type="match status" value="1"/>
</dbReference>
<protein>
    <recommendedName>
        <fullName evidence="2">MMS19 nucleotide excision repair protein</fullName>
    </recommendedName>
</protein>
<feature type="domain" description="MMS19 C-terminal" evidence="3">
    <location>
        <begin position="3"/>
        <end position="127"/>
    </location>
</feature>
<dbReference type="GO" id="GO:0006281">
    <property type="term" value="P:DNA repair"/>
    <property type="evidence" value="ECO:0007669"/>
    <property type="project" value="UniProtKB-UniRule"/>
</dbReference>
<dbReference type="GO" id="GO:0005819">
    <property type="term" value="C:spindle"/>
    <property type="evidence" value="ECO:0007669"/>
    <property type="project" value="UniProtKB-SubCell"/>
</dbReference>
<comment type="subunit">
    <text evidence="2">Component of the CIA complex.</text>
</comment>
<dbReference type="PANTHER" id="PTHR12891">
    <property type="entry name" value="DNA REPAIR/TRANSCRIPTION PROTEIN MET18/MMS19"/>
    <property type="match status" value="1"/>
</dbReference>
<keyword evidence="2" id="KW-0539">Nucleus</keyword>
<dbReference type="PANTHER" id="PTHR12891:SF0">
    <property type="entry name" value="MMS19 NUCLEOTIDE EXCISION REPAIR PROTEIN HOMOLOG"/>
    <property type="match status" value="1"/>
</dbReference>
<sequence>MEGHCTVKLMHPQRFFVETVDFLIEGFNSVTAEAVKDNFLMALCCQLAYVPKPVVNTYIDKILPILLTALSSAEESVIAECVLPCLTENVGLMASHLDSVLDQLLRLAKQPFSMEIRRSALQCLLRLSTIEVKNVMLYKQQVLQGLTPCLADHKRIVRQVAAQATLMWHMVGEPSDV</sequence>
<keyword evidence="2" id="KW-0227">DNA damage</keyword>
<dbReference type="AlphaFoldDB" id="A0A023FIQ5"/>
<proteinExistence type="evidence at transcript level"/>